<keyword evidence="2" id="KW-0472">Membrane</keyword>
<keyword evidence="2" id="KW-1133">Transmembrane helix</keyword>
<feature type="transmembrane region" description="Helical" evidence="2">
    <location>
        <begin position="335"/>
        <end position="356"/>
    </location>
</feature>
<evidence type="ECO:0000256" key="1">
    <source>
        <dbReference type="SAM" id="MobiDB-lite"/>
    </source>
</evidence>
<feature type="region of interest" description="Disordered" evidence="1">
    <location>
        <begin position="1"/>
        <end position="244"/>
    </location>
</feature>
<feature type="compositionally biased region" description="Basic and acidic residues" evidence="1">
    <location>
        <begin position="125"/>
        <end position="143"/>
    </location>
</feature>
<dbReference type="GO" id="GO:0000324">
    <property type="term" value="C:fungal-type vacuole"/>
    <property type="evidence" value="ECO:0007669"/>
    <property type="project" value="TreeGrafter"/>
</dbReference>
<dbReference type="AlphaFoldDB" id="G4TME8"/>
<feature type="compositionally biased region" description="Acidic residues" evidence="1">
    <location>
        <begin position="220"/>
        <end position="233"/>
    </location>
</feature>
<feature type="transmembrane region" description="Helical" evidence="2">
    <location>
        <begin position="402"/>
        <end position="424"/>
    </location>
</feature>
<dbReference type="PANTHER" id="PTHR36819">
    <property type="entry name" value="REGULATOR OF PHOSPHOLIPASE D SRF1"/>
    <property type="match status" value="1"/>
</dbReference>
<evidence type="ECO:0008006" key="5">
    <source>
        <dbReference type="Google" id="ProtNLM"/>
    </source>
</evidence>
<evidence type="ECO:0000313" key="4">
    <source>
        <dbReference type="Proteomes" id="UP000007148"/>
    </source>
</evidence>
<dbReference type="InterPro" id="IPR037737">
    <property type="entry name" value="Srf1"/>
</dbReference>
<proteinExistence type="predicted"/>
<organism evidence="3 4">
    <name type="scientific">Serendipita indica (strain DSM 11827)</name>
    <name type="common">Root endophyte fungus</name>
    <name type="synonym">Piriformospora indica</name>
    <dbReference type="NCBI Taxonomy" id="1109443"/>
    <lineage>
        <taxon>Eukaryota</taxon>
        <taxon>Fungi</taxon>
        <taxon>Dikarya</taxon>
        <taxon>Basidiomycota</taxon>
        <taxon>Agaricomycotina</taxon>
        <taxon>Agaricomycetes</taxon>
        <taxon>Sebacinales</taxon>
        <taxon>Serendipitaceae</taxon>
        <taxon>Serendipita</taxon>
    </lineage>
</organism>
<feature type="compositionally biased region" description="Basic and acidic residues" evidence="1">
    <location>
        <begin position="206"/>
        <end position="219"/>
    </location>
</feature>
<protein>
    <recommendedName>
        <fullName evidence="5">Transmembrane protein</fullName>
    </recommendedName>
</protein>
<feature type="compositionally biased region" description="Acidic residues" evidence="1">
    <location>
        <begin position="144"/>
        <end position="156"/>
    </location>
</feature>
<dbReference type="InParanoid" id="G4TME8"/>
<dbReference type="GO" id="GO:0071944">
    <property type="term" value="C:cell periphery"/>
    <property type="evidence" value="ECO:0007669"/>
    <property type="project" value="TreeGrafter"/>
</dbReference>
<dbReference type="eggNOG" id="ENOG502QPXG">
    <property type="taxonomic scope" value="Eukaryota"/>
</dbReference>
<gene>
    <name evidence="3" type="ORF">PIIN_06430</name>
</gene>
<accession>G4TME8</accession>
<dbReference type="HOGENOM" id="CLU_032672_1_0_1"/>
<dbReference type="EMBL" id="CAFZ01000167">
    <property type="protein sequence ID" value="CCA72495.1"/>
    <property type="molecule type" value="Genomic_DNA"/>
</dbReference>
<feature type="compositionally biased region" description="Basic residues" evidence="1">
    <location>
        <begin position="160"/>
        <end position="179"/>
    </location>
</feature>
<sequence>MTSSAPDQMAELNREGQQGWWPFSLPLPPLPLPLRKNSQQGQASSLTSPFQALFSQPWLNSSKSSDERMENGDAAGPSGQADGSAGGGATGGDEENASKPKKDRPRVQWLFDRAQVRKQGLLTEEEMRQPSRRLTDEGDSPRTEEDETDYTDGEDENGNKIRRQRRGKGMHLNLPRRGKGPFTVSNSKTPGWEQPWSPIAPSQARVRGERGSKEGAHADELDDTLDDGNDDLDPSAKLTQTKRQKRSQTLRRWILYNNSVPLLIRLLNLSFTSATLAVAISIRQVERKYTLVGAVGSSPILAIIFAPLTIIHVMIAIYLEYFGKPLGLWRTSGKLMHTLLEMLFICMWSANLSLAFDNFFTSRLDCTPSWTTRWWNQLPLPETLDEGRNEGGPADRICDEQLALICLVFFGLVLYCGSLIISLFRIFEKVKSHGADPFSGRRGFGLGGFGMGRFGAGFGR</sequence>
<reference evidence="3 4" key="1">
    <citation type="journal article" date="2011" name="PLoS Pathog.">
        <title>Endophytic Life Strategies Decoded by Genome and Transcriptome Analyses of the Mutualistic Root Symbiont Piriformospora indica.</title>
        <authorList>
            <person name="Zuccaro A."/>
            <person name="Lahrmann U."/>
            <person name="Guldener U."/>
            <person name="Langen G."/>
            <person name="Pfiffi S."/>
            <person name="Biedenkopf D."/>
            <person name="Wong P."/>
            <person name="Samans B."/>
            <person name="Grimm C."/>
            <person name="Basiewicz M."/>
            <person name="Murat C."/>
            <person name="Martin F."/>
            <person name="Kogel K.H."/>
        </authorList>
    </citation>
    <scope>NUCLEOTIDE SEQUENCE [LARGE SCALE GENOMIC DNA]</scope>
    <source>
        <strain evidence="3 4">DSM 11827</strain>
    </source>
</reference>
<dbReference type="OrthoDB" id="1436450at2759"/>
<comment type="caution">
    <text evidence="3">The sequence shown here is derived from an EMBL/GenBank/DDBJ whole genome shotgun (WGS) entry which is preliminary data.</text>
</comment>
<keyword evidence="4" id="KW-1185">Reference proteome</keyword>
<keyword evidence="2" id="KW-0812">Transmembrane</keyword>
<feature type="transmembrane region" description="Helical" evidence="2">
    <location>
        <begin position="253"/>
        <end position="280"/>
    </location>
</feature>
<evidence type="ECO:0000313" key="3">
    <source>
        <dbReference type="EMBL" id="CCA72495.1"/>
    </source>
</evidence>
<dbReference type="Proteomes" id="UP000007148">
    <property type="component" value="Unassembled WGS sequence"/>
</dbReference>
<dbReference type="PANTHER" id="PTHR36819:SF1">
    <property type="entry name" value="REGULATOR OF PHOSPHOLIPASE D SRF1"/>
    <property type="match status" value="1"/>
</dbReference>
<feature type="compositionally biased region" description="Polar residues" evidence="1">
    <location>
        <begin position="36"/>
        <end position="63"/>
    </location>
</feature>
<feature type="compositionally biased region" description="Low complexity" evidence="1">
    <location>
        <begin position="72"/>
        <end position="83"/>
    </location>
</feature>
<feature type="transmembrane region" description="Helical" evidence="2">
    <location>
        <begin position="300"/>
        <end position="323"/>
    </location>
</feature>
<evidence type="ECO:0000256" key="2">
    <source>
        <dbReference type="SAM" id="Phobius"/>
    </source>
</evidence>
<name>G4TME8_SERID</name>